<reference evidence="9" key="1">
    <citation type="submission" date="2011-08" db="EMBL/GenBank/DDBJ databases">
        <authorList>
            <consortium name="The Broad Institute Genome Sequencing Platform"/>
            <person name="Earl A."/>
            <person name="Ward D."/>
            <person name="Feldgarden M."/>
            <person name="Gevers D."/>
            <person name="Sizova M."/>
            <person name="Hazen A."/>
            <person name="Epstein S."/>
            <person name="Young S.K."/>
            <person name="Zeng Q."/>
            <person name="Gargeya S."/>
            <person name="Fitzgerald M."/>
            <person name="Haas B."/>
            <person name="Abouelleil A."/>
            <person name="Alvarado L."/>
            <person name="Arachchi H.M."/>
            <person name="Berlin A."/>
            <person name="Brown A."/>
            <person name="Chapman S.B."/>
            <person name="Chen Z."/>
            <person name="Dunbar C."/>
            <person name="Freedman E."/>
            <person name="Gearin G."/>
            <person name="Gellesch M."/>
            <person name="Goldberg J."/>
            <person name="Griggs A."/>
            <person name="Gujja S."/>
            <person name="Heiman D."/>
            <person name="Howarth C."/>
            <person name="Larson L."/>
            <person name="Lui A."/>
            <person name="MacDonald P.J.P."/>
            <person name="Montmayeur A."/>
            <person name="Murphy C."/>
            <person name="Neiman D."/>
            <person name="Pearson M."/>
            <person name="Priest M."/>
            <person name="Roberts A."/>
            <person name="Saif S."/>
            <person name="Shea T."/>
            <person name="Shenoy N."/>
            <person name="Sisk P."/>
            <person name="Stolte C."/>
            <person name="Sykes S."/>
            <person name="Wortman J."/>
            <person name="Nusbaum C."/>
            <person name="Birren B."/>
        </authorList>
    </citation>
    <scope>NUCLEOTIDE SEQUENCE</scope>
    <source>
        <strain evidence="9">ACB1</strain>
    </source>
</reference>
<keyword evidence="5 6" id="KW-0249">Electron transport</keyword>
<keyword evidence="6" id="KW-1278">Translocase</keyword>
<dbReference type="Proteomes" id="UP000018461">
    <property type="component" value="Unassembled WGS sequence"/>
</dbReference>
<dbReference type="NCBIfam" id="TIGR01947">
    <property type="entry name" value="rnfG"/>
    <property type="match status" value="1"/>
</dbReference>
<comment type="similarity">
    <text evidence="6">Belongs to the RnfG family.</text>
</comment>
<comment type="caution">
    <text evidence="9">The sequence shown here is derived from an EMBL/GenBank/DDBJ whole genome shotgun (WGS) entry which is preliminary data.</text>
</comment>
<accession>G9WLE9</accession>
<dbReference type="EMBL" id="AFZC02000003">
    <property type="protein sequence ID" value="EHL12604.1"/>
    <property type="molecule type" value="Genomic_DNA"/>
</dbReference>
<dbReference type="PANTHER" id="PTHR36118:SF1">
    <property type="entry name" value="ION-TRANSLOCATING OXIDOREDUCTASE COMPLEX SUBUNIT G"/>
    <property type="match status" value="1"/>
</dbReference>
<feature type="domain" description="FMN-binding" evidence="8">
    <location>
        <begin position="107"/>
        <end position="196"/>
    </location>
</feature>
<proteinExistence type="inferred from homology"/>
<keyword evidence="6" id="KW-1003">Cell membrane</keyword>
<dbReference type="PIRSF" id="PIRSF006091">
    <property type="entry name" value="E_trnsport_RnfG"/>
    <property type="match status" value="1"/>
</dbReference>
<gene>
    <name evidence="6" type="primary">rnfG</name>
    <name evidence="9" type="ORF">HMPREF9625_00158</name>
</gene>
<keyword evidence="10" id="KW-1185">Reference proteome</keyword>
<comment type="subcellular location">
    <subcellularLocation>
        <location evidence="6">Cell membrane</location>
        <topology evidence="6">Single-pass membrane protein</topology>
    </subcellularLocation>
</comment>
<dbReference type="GO" id="GO:0022900">
    <property type="term" value="P:electron transport chain"/>
    <property type="evidence" value="ECO:0007669"/>
    <property type="project" value="UniProtKB-UniRule"/>
</dbReference>
<keyword evidence="3 6" id="KW-0285">Flavoprotein</keyword>
<keyword evidence="1 6" id="KW-0813">Transport</keyword>
<dbReference type="AlphaFoldDB" id="G9WLE9"/>
<dbReference type="PANTHER" id="PTHR36118">
    <property type="entry name" value="ION-TRANSLOCATING OXIDOREDUCTASE COMPLEX SUBUNIT G"/>
    <property type="match status" value="1"/>
</dbReference>
<evidence type="ECO:0000256" key="5">
    <source>
        <dbReference type="ARBA" id="ARBA00022982"/>
    </source>
</evidence>
<evidence type="ECO:0000313" key="9">
    <source>
        <dbReference type="EMBL" id="EHL12604.1"/>
    </source>
</evidence>
<dbReference type="HAMAP" id="MF_00479">
    <property type="entry name" value="RsxG_RnfG"/>
    <property type="match status" value="1"/>
</dbReference>
<evidence type="ECO:0000256" key="7">
    <source>
        <dbReference type="SAM" id="Coils"/>
    </source>
</evidence>
<dbReference type="GO" id="GO:0009055">
    <property type="term" value="F:electron transfer activity"/>
    <property type="evidence" value="ECO:0007669"/>
    <property type="project" value="InterPro"/>
</dbReference>
<sequence>MKKDSFIKDALVLTAITLISGLLLGAVYGATKDTIAEAIRQKTNAAYKVVLDAHDYDADSLKEKLEQATTEGKLAANNGNASLSEAILAKDESGNIVGYVLKGQAAGYGGAVVVVVGVSSDLKVTGISFPETLPETAGLGQKATLPEFYEQFKGKGTKLSVKKGGGAGENEIDAISGATITSTAVTNVVNAATEFVEEYAEK</sequence>
<evidence type="ECO:0000313" key="10">
    <source>
        <dbReference type="Proteomes" id="UP000018461"/>
    </source>
</evidence>
<feature type="coiled-coil region" evidence="7">
    <location>
        <begin position="51"/>
        <end position="78"/>
    </location>
</feature>
<dbReference type="InterPro" id="IPR007329">
    <property type="entry name" value="FMN-bd"/>
</dbReference>
<keyword evidence="7" id="KW-0175">Coiled coil</keyword>
<keyword evidence="6" id="KW-0812">Transmembrane</keyword>
<feature type="modified residue" description="FMN phosphoryl threonine" evidence="6">
    <location>
        <position position="179"/>
    </location>
</feature>
<dbReference type="GO" id="GO:0005886">
    <property type="term" value="C:plasma membrane"/>
    <property type="evidence" value="ECO:0007669"/>
    <property type="project" value="UniProtKB-SubCell"/>
</dbReference>
<keyword evidence="6" id="KW-1133">Transmembrane helix</keyword>
<dbReference type="HOGENOM" id="CLU_077882_2_0_9"/>
<organism evidence="9 10">
    <name type="scientific">Oribacterium parvum ACB1</name>
    <dbReference type="NCBI Taxonomy" id="796943"/>
    <lineage>
        <taxon>Bacteria</taxon>
        <taxon>Bacillati</taxon>
        <taxon>Bacillota</taxon>
        <taxon>Clostridia</taxon>
        <taxon>Lachnospirales</taxon>
        <taxon>Lachnospiraceae</taxon>
        <taxon>Oribacterium</taxon>
    </lineage>
</organism>
<keyword evidence="2 6" id="KW-0597">Phosphoprotein</keyword>
<evidence type="ECO:0000256" key="1">
    <source>
        <dbReference type="ARBA" id="ARBA00022448"/>
    </source>
</evidence>
<dbReference type="STRING" id="796943.HMPREF9625_00158"/>
<dbReference type="SMART" id="SM00900">
    <property type="entry name" value="FMN_bind"/>
    <property type="match status" value="1"/>
</dbReference>
<dbReference type="InterPro" id="IPR010209">
    <property type="entry name" value="Ion_transpt_RnfG/RsxG"/>
</dbReference>
<name>G9WLE9_9FIRM</name>
<evidence type="ECO:0000256" key="3">
    <source>
        <dbReference type="ARBA" id="ARBA00022630"/>
    </source>
</evidence>
<dbReference type="RefSeq" id="WP_009534032.1">
    <property type="nucleotide sequence ID" value="NZ_KE148312.1"/>
</dbReference>
<evidence type="ECO:0000259" key="8">
    <source>
        <dbReference type="SMART" id="SM00900"/>
    </source>
</evidence>
<keyword evidence="6" id="KW-0472">Membrane</keyword>
<evidence type="ECO:0000256" key="4">
    <source>
        <dbReference type="ARBA" id="ARBA00022643"/>
    </source>
</evidence>
<dbReference type="GO" id="GO:0010181">
    <property type="term" value="F:FMN binding"/>
    <property type="evidence" value="ECO:0007669"/>
    <property type="project" value="InterPro"/>
</dbReference>
<protein>
    <recommendedName>
        <fullName evidence="6">Ion-translocating oxidoreductase complex subunit G</fullName>
        <ecNumber evidence="6">7.-.-.-</ecNumber>
    </recommendedName>
    <alternativeName>
        <fullName evidence="6">Rnf electron transport complex subunit G</fullName>
    </alternativeName>
</protein>
<evidence type="ECO:0000256" key="2">
    <source>
        <dbReference type="ARBA" id="ARBA00022553"/>
    </source>
</evidence>
<comment type="subunit">
    <text evidence="6">The complex is composed of six subunits: RnfA, RnfB, RnfC, RnfD, RnfE and RnfG.</text>
</comment>
<dbReference type="Pfam" id="PF04205">
    <property type="entry name" value="FMN_bind"/>
    <property type="match status" value="1"/>
</dbReference>
<comment type="cofactor">
    <cofactor evidence="6">
        <name>FMN</name>
        <dbReference type="ChEBI" id="CHEBI:58210"/>
    </cofactor>
</comment>
<reference evidence="9" key="2">
    <citation type="submission" date="2013-03" db="EMBL/GenBank/DDBJ databases">
        <title>The Genome Sequence of Oribacterium sp. ACB1.</title>
        <authorList>
            <consortium name="The Broad Institute Genomics Platform"/>
            <consortium name="The Broad Institute Genome Sequencing Center for Infectious Disease"/>
            <person name="Earl A."/>
            <person name="Ward D."/>
            <person name="Feldgarden M."/>
            <person name="Gevers D."/>
            <person name="Sizova M."/>
            <person name="Hazen A."/>
            <person name="Epstein S."/>
            <person name="Walker B."/>
            <person name="Young S."/>
            <person name="Zeng Q."/>
            <person name="Gargeya S."/>
            <person name="Fitzgerald M."/>
            <person name="Haas B."/>
            <person name="Abouelleil A."/>
            <person name="Allen A.W."/>
            <person name="Alvarado L."/>
            <person name="Arachchi H.M."/>
            <person name="Berlin A.M."/>
            <person name="Chapman S.B."/>
            <person name="Gainer-Dewar J."/>
            <person name="Goldberg J."/>
            <person name="Griggs A."/>
            <person name="Gujja S."/>
            <person name="Hansen M."/>
            <person name="Howarth C."/>
            <person name="Imamovic A."/>
            <person name="Ireland A."/>
            <person name="Larimer J."/>
            <person name="McCowan C."/>
            <person name="Murphy C."/>
            <person name="Pearson M."/>
            <person name="Poon T.W."/>
            <person name="Priest M."/>
            <person name="Roberts A."/>
            <person name="Saif S."/>
            <person name="Shea T."/>
            <person name="Sisk P."/>
            <person name="Sykes S."/>
            <person name="Wortman J."/>
            <person name="Nusbaum C."/>
            <person name="Birren B."/>
        </authorList>
    </citation>
    <scope>NUCLEOTIDE SEQUENCE [LARGE SCALE GENOMIC DNA]</scope>
    <source>
        <strain evidence="9">ACB1</strain>
    </source>
</reference>
<dbReference type="PATRIC" id="fig|796943.3.peg.537"/>
<dbReference type="EC" id="7.-.-.-" evidence="6"/>
<keyword evidence="4 6" id="KW-0288">FMN</keyword>
<comment type="function">
    <text evidence="6">Part of a membrane-bound complex that couples electron transfer with translocation of ions across the membrane.</text>
</comment>
<evidence type="ECO:0000256" key="6">
    <source>
        <dbReference type="HAMAP-Rule" id="MF_00479"/>
    </source>
</evidence>